<evidence type="ECO:0000313" key="2">
    <source>
        <dbReference type="Proteomes" id="UP000827092"/>
    </source>
</evidence>
<proteinExistence type="predicted"/>
<accession>A0AAV6TJ22</accession>
<dbReference type="AlphaFoldDB" id="A0AAV6TJ22"/>
<organism evidence="1 2">
    <name type="scientific">Oedothorax gibbosus</name>
    <dbReference type="NCBI Taxonomy" id="931172"/>
    <lineage>
        <taxon>Eukaryota</taxon>
        <taxon>Metazoa</taxon>
        <taxon>Ecdysozoa</taxon>
        <taxon>Arthropoda</taxon>
        <taxon>Chelicerata</taxon>
        <taxon>Arachnida</taxon>
        <taxon>Araneae</taxon>
        <taxon>Araneomorphae</taxon>
        <taxon>Entelegynae</taxon>
        <taxon>Araneoidea</taxon>
        <taxon>Linyphiidae</taxon>
        <taxon>Erigoninae</taxon>
        <taxon>Oedothorax</taxon>
    </lineage>
</organism>
<protein>
    <submittedName>
        <fullName evidence="1">Uncharacterized protein</fullName>
    </submittedName>
</protein>
<comment type="caution">
    <text evidence="1">The sequence shown here is derived from an EMBL/GenBank/DDBJ whole genome shotgun (WGS) entry which is preliminary data.</text>
</comment>
<keyword evidence="2" id="KW-1185">Reference proteome</keyword>
<reference evidence="1 2" key="1">
    <citation type="journal article" date="2022" name="Nat. Ecol. Evol.">
        <title>A masculinizing supergene underlies an exaggerated male reproductive morph in a spider.</title>
        <authorList>
            <person name="Hendrickx F."/>
            <person name="De Corte Z."/>
            <person name="Sonet G."/>
            <person name="Van Belleghem S.M."/>
            <person name="Kostlbacher S."/>
            <person name="Vangestel C."/>
        </authorList>
    </citation>
    <scope>NUCLEOTIDE SEQUENCE [LARGE SCALE GENOMIC DNA]</scope>
    <source>
        <strain evidence="1">W744_W776</strain>
    </source>
</reference>
<name>A0AAV6TJ22_9ARAC</name>
<dbReference type="Proteomes" id="UP000827092">
    <property type="component" value="Unassembled WGS sequence"/>
</dbReference>
<sequence>MDYTGEVSGDKRVECESMNLLSSGAQEFRPKTWEFPSFVTFGRLGSPDAMRDLIPRIKSPFRRGIASSIFLL</sequence>
<evidence type="ECO:0000313" key="1">
    <source>
        <dbReference type="EMBL" id="KAG8171451.1"/>
    </source>
</evidence>
<dbReference type="EMBL" id="JAFNEN010003963">
    <property type="protein sequence ID" value="KAG8171451.1"/>
    <property type="molecule type" value="Genomic_DNA"/>
</dbReference>
<gene>
    <name evidence="1" type="ORF">JTE90_027172</name>
</gene>